<evidence type="ECO:0000256" key="2">
    <source>
        <dbReference type="ARBA" id="ARBA00022980"/>
    </source>
</evidence>
<dbReference type="SMART" id="SM00739">
    <property type="entry name" value="KOW"/>
    <property type="match status" value="1"/>
</dbReference>
<gene>
    <name evidence="5" type="primary">rplX</name>
    <name evidence="7" type="ORF">UX85_C0001G0119</name>
</gene>
<dbReference type="Gene3D" id="2.30.30.30">
    <property type="match status" value="1"/>
</dbReference>
<keyword evidence="5" id="KW-0694">RNA-binding</keyword>
<dbReference type="GO" id="GO:0003735">
    <property type="term" value="F:structural constituent of ribosome"/>
    <property type="evidence" value="ECO:0007669"/>
    <property type="project" value="InterPro"/>
</dbReference>
<dbReference type="GO" id="GO:0005840">
    <property type="term" value="C:ribosome"/>
    <property type="evidence" value="ECO:0007669"/>
    <property type="project" value="UniProtKB-KW"/>
</dbReference>
<dbReference type="GO" id="GO:1990904">
    <property type="term" value="C:ribonucleoprotein complex"/>
    <property type="evidence" value="ECO:0007669"/>
    <property type="project" value="UniProtKB-KW"/>
</dbReference>
<evidence type="ECO:0000256" key="1">
    <source>
        <dbReference type="ARBA" id="ARBA00010618"/>
    </source>
</evidence>
<comment type="function">
    <text evidence="5">One of the proteins that surrounds the polypeptide exit tunnel on the outside of the subunit.</text>
</comment>
<keyword evidence="5" id="KW-0699">rRNA-binding</keyword>
<evidence type="ECO:0000313" key="7">
    <source>
        <dbReference type="EMBL" id="KKU61905.1"/>
    </source>
</evidence>
<reference evidence="7 8" key="1">
    <citation type="journal article" date="2015" name="Nature">
        <title>rRNA introns, odd ribosomes, and small enigmatic genomes across a large radiation of phyla.</title>
        <authorList>
            <person name="Brown C.T."/>
            <person name="Hug L.A."/>
            <person name="Thomas B.C."/>
            <person name="Sharon I."/>
            <person name="Castelle C.J."/>
            <person name="Singh A."/>
            <person name="Wilkins M.J."/>
            <person name="Williams K.H."/>
            <person name="Banfield J.F."/>
        </authorList>
    </citation>
    <scope>NUCLEOTIDE SEQUENCE [LARGE SCALE GENOMIC DNA]</scope>
</reference>
<dbReference type="GO" id="GO:0006412">
    <property type="term" value="P:translation"/>
    <property type="evidence" value="ECO:0007669"/>
    <property type="project" value="UniProtKB-UniRule"/>
</dbReference>
<feature type="domain" description="KOW" evidence="6">
    <location>
        <begin position="2"/>
        <end position="29"/>
    </location>
</feature>
<comment type="subunit">
    <text evidence="5">Part of the 50S ribosomal subunit.</text>
</comment>
<dbReference type="GO" id="GO:0019843">
    <property type="term" value="F:rRNA binding"/>
    <property type="evidence" value="ECO:0007669"/>
    <property type="project" value="UniProtKB-UniRule"/>
</dbReference>
<dbReference type="InterPro" id="IPR057264">
    <property type="entry name" value="Ribosomal_uL24_C"/>
</dbReference>
<dbReference type="AlphaFoldDB" id="A0A0G1UW15"/>
<dbReference type="InterPro" id="IPR005824">
    <property type="entry name" value="KOW"/>
</dbReference>
<dbReference type="EMBL" id="LCNT01000001">
    <property type="protein sequence ID" value="KKU61905.1"/>
    <property type="molecule type" value="Genomic_DNA"/>
</dbReference>
<protein>
    <recommendedName>
        <fullName evidence="4 5">Large ribosomal subunit protein uL24</fullName>
    </recommendedName>
</protein>
<evidence type="ECO:0000313" key="8">
    <source>
        <dbReference type="Proteomes" id="UP000033860"/>
    </source>
</evidence>
<dbReference type="NCBIfam" id="TIGR01079">
    <property type="entry name" value="rplX_bact"/>
    <property type="match status" value="1"/>
</dbReference>
<comment type="caution">
    <text evidence="7">The sequence shown here is derived from an EMBL/GenBank/DDBJ whole genome shotgun (WGS) entry which is preliminary data.</text>
</comment>
<dbReference type="PANTHER" id="PTHR12903">
    <property type="entry name" value="MITOCHONDRIAL RIBOSOMAL PROTEIN L24"/>
    <property type="match status" value="1"/>
</dbReference>
<proteinExistence type="inferred from homology"/>
<keyword evidence="3 5" id="KW-0687">Ribonucleoprotein</keyword>
<dbReference type="CDD" id="cd06089">
    <property type="entry name" value="KOW_RPL26"/>
    <property type="match status" value="1"/>
</dbReference>
<dbReference type="InterPro" id="IPR014722">
    <property type="entry name" value="Rib_uL2_dom2"/>
</dbReference>
<evidence type="ECO:0000259" key="6">
    <source>
        <dbReference type="SMART" id="SM00739"/>
    </source>
</evidence>
<organism evidence="7 8">
    <name type="scientific">Candidatus Beckwithbacteria bacterium GW2011_GWB1_47_15</name>
    <dbReference type="NCBI Taxonomy" id="1618371"/>
    <lineage>
        <taxon>Bacteria</taxon>
        <taxon>Candidatus Beckwithiibacteriota</taxon>
    </lineage>
</organism>
<dbReference type="SUPFAM" id="SSF50104">
    <property type="entry name" value="Translation proteins SH3-like domain"/>
    <property type="match status" value="1"/>
</dbReference>
<evidence type="ECO:0000256" key="5">
    <source>
        <dbReference type="HAMAP-Rule" id="MF_01326"/>
    </source>
</evidence>
<dbReference type="HAMAP" id="MF_01326_B">
    <property type="entry name" value="Ribosomal_uL24_B"/>
    <property type="match status" value="1"/>
</dbReference>
<keyword evidence="2 5" id="KW-0689">Ribosomal protein</keyword>
<evidence type="ECO:0000256" key="3">
    <source>
        <dbReference type="ARBA" id="ARBA00023274"/>
    </source>
</evidence>
<dbReference type="Pfam" id="PF17136">
    <property type="entry name" value="ribosomal_L24"/>
    <property type="match status" value="1"/>
</dbReference>
<evidence type="ECO:0000256" key="4">
    <source>
        <dbReference type="ARBA" id="ARBA00035206"/>
    </source>
</evidence>
<sequence length="106" mass="11488">MKLKPADTVKVVLGRDRGRSGKVEAVLPRINSVIVAGVNQVKKHQKAQGQNRPGGIVDISKPLNVAKVKLICPQCHQPTRVGFQGEGKKKVRVCKKCGKPVDSKTK</sequence>
<dbReference type="InterPro" id="IPR003256">
    <property type="entry name" value="Ribosomal_uL24"/>
</dbReference>
<accession>A0A0G1UW15</accession>
<dbReference type="Proteomes" id="UP000033860">
    <property type="component" value="Unassembled WGS sequence"/>
</dbReference>
<comment type="similarity">
    <text evidence="1 5">Belongs to the universal ribosomal protein uL24 family.</text>
</comment>
<dbReference type="InterPro" id="IPR008991">
    <property type="entry name" value="Translation_prot_SH3-like_sf"/>
</dbReference>
<dbReference type="Pfam" id="PF00467">
    <property type="entry name" value="KOW"/>
    <property type="match status" value="1"/>
</dbReference>
<name>A0A0G1UW15_9BACT</name>
<comment type="function">
    <text evidence="5">One of two assembly initiator proteins, it binds directly to the 5'-end of the 23S rRNA, where it nucleates assembly of the 50S subunit.</text>
</comment>
<dbReference type="InterPro" id="IPR041988">
    <property type="entry name" value="Ribosomal_uL24_KOW"/>
</dbReference>